<organism evidence="4 5">
    <name type="scientific">Gibberella intermedia</name>
    <name type="common">Bulb rot disease fungus</name>
    <name type="synonym">Fusarium proliferatum</name>
    <dbReference type="NCBI Taxonomy" id="948311"/>
    <lineage>
        <taxon>Eukaryota</taxon>
        <taxon>Fungi</taxon>
        <taxon>Dikarya</taxon>
        <taxon>Ascomycota</taxon>
        <taxon>Pezizomycotina</taxon>
        <taxon>Sordariomycetes</taxon>
        <taxon>Hypocreomycetidae</taxon>
        <taxon>Hypocreales</taxon>
        <taxon>Nectriaceae</taxon>
        <taxon>Fusarium</taxon>
        <taxon>Fusarium fujikuroi species complex</taxon>
    </lineage>
</organism>
<keyword evidence="1" id="KW-0175">Coiled coil</keyword>
<dbReference type="InterPro" id="IPR036291">
    <property type="entry name" value="NAD(P)-bd_dom_sf"/>
</dbReference>
<evidence type="ECO:0000313" key="4">
    <source>
        <dbReference type="EMBL" id="RBA09368.1"/>
    </source>
</evidence>
<feature type="compositionally biased region" description="Polar residues" evidence="2">
    <location>
        <begin position="653"/>
        <end position="667"/>
    </location>
</feature>
<dbReference type="PANTHER" id="PTHR38700">
    <property type="entry name" value="YALI0E22418P"/>
    <property type="match status" value="1"/>
</dbReference>
<dbReference type="CDD" id="cd05254">
    <property type="entry name" value="dTDP_HR_like_SDR_e"/>
    <property type="match status" value="1"/>
</dbReference>
<dbReference type="GO" id="GO:0003909">
    <property type="term" value="F:DNA ligase activity"/>
    <property type="evidence" value="ECO:0007669"/>
    <property type="project" value="InterPro"/>
</dbReference>
<dbReference type="EMBL" id="PKMI01000083">
    <property type="protein sequence ID" value="RBA09368.1"/>
    <property type="molecule type" value="Genomic_DNA"/>
</dbReference>
<dbReference type="InterPro" id="IPR029071">
    <property type="entry name" value="Ubiquitin-like_domsf"/>
</dbReference>
<evidence type="ECO:0000256" key="2">
    <source>
        <dbReference type="SAM" id="MobiDB-lite"/>
    </source>
</evidence>
<dbReference type="Gene3D" id="3.10.20.90">
    <property type="entry name" value="Phosphatidylinositol 3-kinase Catalytic Subunit, Chain A, domain 1"/>
    <property type="match status" value="1"/>
</dbReference>
<feature type="region of interest" description="Disordered" evidence="2">
    <location>
        <begin position="1313"/>
        <end position="1485"/>
    </location>
</feature>
<reference evidence="4 5" key="1">
    <citation type="submission" date="2017-12" db="EMBL/GenBank/DDBJ databases">
        <title>Genome sequence of the mycotoxigenic crop pathogen Fusarium proliferatum, strain ITEM 2341 from Date Palm.</title>
        <authorList>
            <person name="Almiman B.F."/>
            <person name="Shittu T.A."/>
            <person name="Muthumeenakshi S."/>
            <person name="Baroncelli R."/>
            <person name="Sreenivasaprasada S."/>
        </authorList>
    </citation>
    <scope>NUCLEOTIDE SEQUENCE [LARGE SCALE GENOMIC DNA]</scope>
    <source>
        <strain evidence="4 5">ITEM 2341</strain>
    </source>
</reference>
<dbReference type="PROSITE" id="PS00697">
    <property type="entry name" value="DNA_LIGASE_A1"/>
    <property type="match status" value="1"/>
</dbReference>
<accession>A0A365MLQ6</accession>
<feature type="compositionally biased region" description="Basic and acidic residues" evidence="2">
    <location>
        <begin position="1334"/>
        <end position="1349"/>
    </location>
</feature>
<feature type="compositionally biased region" description="Polar residues" evidence="2">
    <location>
        <begin position="1389"/>
        <end position="1402"/>
    </location>
</feature>
<feature type="region of interest" description="Disordered" evidence="2">
    <location>
        <begin position="956"/>
        <end position="984"/>
    </location>
</feature>
<gene>
    <name evidence="4" type="ORF">FPRO05_06505</name>
</gene>
<protein>
    <recommendedName>
        <fullName evidence="3">RmlD-like substrate binding domain-containing protein</fullName>
    </recommendedName>
</protein>
<dbReference type="InterPro" id="IPR016059">
    <property type="entry name" value="DNA_ligase_ATP-dep_CS"/>
</dbReference>
<dbReference type="Gene3D" id="3.40.50.720">
    <property type="entry name" value="NAD(P)-binding Rossmann-like Domain"/>
    <property type="match status" value="1"/>
</dbReference>
<name>A0A365MLQ6_GIBIN</name>
<evidence type="ECO:0000259" key="3">
    <source>
        <dbReference type="Pfam" id="PF04321"/>
    </source>
</evidence>
<dbReference type="Proteomes" id="UP000251714">
    <property type="component" value="Unassembled WGS sequence"/>
</dbReference>
<dbReference type="FunFam" id="3.40.50.720:FF:000357">
    <property type="entry name" value="Methionine adenosyltransferase 2 subunit beta"/>
    <property type="match status" value="1"/>
</dbReference>
<feature type="domain" description="RmlD-like substrate binding" evidence="3">
    <location>
        <begin position="5"/>
        <end position="320"/>
    </location>
</feature>
<sequence length="1485" mass="163428">MSERTVLITGATGLLGREVATTFGLKNWNVKGTGYSRADGINNFKVNLSNETEVGEFLDETKFADPSLYGCYASRLTLLPTFRPQVIVHCAAQRFPDKVDKNPEGARELNVAASKALAKLAADRDIFVIYISTDYVFPGTPGDAPYEADAKPQPTNLYGQTKLDGERAVLDTLKLVGKEGLGVVLRVPVLYGNAETPAESAVNVLMDALWKAQTQGAEISMDHWAIRYPTNTEDIGRVCHDISVKYLDTPTEERSCLPQILQFSSEDRMTKYEIVTLFAEIMGLSTEGIKPNTEGNDPNASVQRPYDCHLSTKALKDLGIDVSTCDFKGWWRREPSAFIVSRFLSFINFRGVDEPDTKTPAYLLPKINPVGDLKRRPAQSCNNGSIRKPYWALQVLKGSDRAASVLFKGPFTTAGTNSLAAAPLFPINDTKPPIPDFSKYRNLRGKSVCAESRKTFEVYADPPSEGAHLAEGDCYPRLNSDSPTLAARTVRRRSRSVTSLLTLSRERKLIEPVVPALPSPSVSVSVGNRGVEFLKGLAGGVTGVIGSLSPRIAPASAANGNGPNRHRQDSLCSVPSIIRSPYPSVLVSPCAQSFVGTSGNLNLASAESQTAPSPAVPPGPSSPLASPLYVLTPKTTNIPPFLSNLASKPLPLQSPNLNQEFSRSTAHLTGRDRSRSRSRSRSRPRGPDLFKPLPPTYTFDLPAPESPILRTVPSASDIARFKRRNLHALRINTETAERAAKIERGDLEREEDEAERLAARLEAETDRILAEQKKRDLARRRAQLPTPSPKFPRFLVLDKFSFLYRTRRSNALTSQAGTPSPGAPTVFSLDLSRPTSPEESSSPGKMSFIEQGGKGIVPGTDAPTSASNGGERRVCVRCLSSVINLPVNTDTSPVDILYSTANLTSHDIDPKASVLIECYVELGLERRLRRYERIRDVMNSWDRDQQNSLLVVTNDISQSDDPDLDMKSVPRTPTPPPGFTLQMYHSSRPGKWNKRWITLLESGQMFASKKPDSKASDKDSTVLCHLSDFDIYTPRESEARRHLKAPRRFCYAVKSQQKTFVFPNGENFVHFFCAEDGKLARRFLELVQRWRSWYLVNKQVDFEKKDKPPQLAMHLENDTVPKAISRTKSSATHKGHSTQVFVDETPYTIGAFQPLLDMDRFDKPLEEFGKDLEQDKTKHGDHDTEFKSGLVRKATCKQPNVLTSSKSTHQKHRSPPTPRDEAQFSSTGLLGQVYEEKRKIAERAPVISLPPTNAAFTKGASLLGQGYEQKRKISERAPINNSVPSTNAAFTEGPSLLNGGVVSPTSPNENMAVSKSWFPLGTDQSSQPRYRSRSVRDPNRRPTTSEKVPDMPQPLVNLTNSFPEPPRWRENKGHGVKAPAGGPLISLATGGSTNNSFNTGSASGLVGQSRPLPSSSSMTVVSRPRSRSITGTQQSPSHAPPVPPLPIRSLRRENTAPLEQSRGRDPRPREPLINRAGTMGFSSRN</sequence>
<feature type="region of interest" description="Disordered" evidence="2">
    <location>
        <begin position="653"/>
        <end position="695"/>
    </location>
</feature>
<feature type="compositionally biased region" description="Polar residues" evidence="2">
    <location>
        <begin position="1198"/>
        <end position="1207"/>
    </location>
</feature>
<feature type="compositionally biased region" description="Basic and acidic residues" evidence="2">
    <location>
        <begin position="1461"/>
        <end position="1472"/>
    </location>
</feature>
<dbReference type="PANTHER" id="PTHR38700:SF1">
    <property type="entry name" value="PH DOMAIN-CONTAINING PROTEIN"/>
    <property type="match status" value="1"/>
</dbReference>
<dbReference type="SUPFAM" id="SSF54236">
    <property type="entry name" value="Ubiquitin-like"/>
    <property type="match status" value="1"/>
</dbReference>
<dbReference type="InterPro" id="IPR029903">
    <property type="entry name" value="RmlD-like-bd"/>
</dbReference>
<evidence type="ECO:0000313" key="5">
    <source>
        <dbReference type="Proteomes" id="UP000251714"/>
    </source>
</evidence>
<dbReference type="Gene3D" id="2.30.29.30">
    <property type="entry name" value="Pleckstrin-homology domain (PH domain)/Phosphotyrosine-binding domain (PTB)"/>
    <property type="match status" value="1"/>
</dbReference>
<feature type="region of interest" description="Disordered" evidence="2">
    <location>
        <begin position="812"/>
        <end position="869"/>
    </location>
</feature>
<feature type="compositionally biased region" description="Polar residues" evidence="2">
    <location>
        <begin position="1411"/>
        <end position="1420"/>
    </location>
</feature>
<dbReference type="SUPFAM" id="SSF51735">
    <property type="entry name" value="NAD(P)-binding Rossmann-fold domains"/>
    <property type="match status" value="1"/>
</dbReference>
<feature type="region of interest" description="Disordered" evidence="2">
    <location>
        <begin position="1198"/>
        <end position="1227"/>
    </location>
</feature>
<evidence type="ECO:0000256" key="1">
    <source>
        <dbReference type="SAM" id="Coils"/>
    </source>
</evidence>
<feature type="coiled-coil region" evidence="1">
    <location>
        <begin position="737"/>
        <end position="774"/>
    </location>
</feature>
<dbReference type="Pfam" id="PF04321">
    <property type="entry name" value="RmlD_sub_bind"/>
    <property type="match status" value="1"/>
</dbReference>
<proteinExistence type="predicted"/>
<comment type="caution">
    <text evidence="4">The sequence shown here is derived from an EMBL/GenBank/DDBJ whole genome shotgun (WGS) entry which is preliminary data.</text>
</comment>
<dbReference type="InterPro" id="IPR011993">
    <property type="entry name" value="PH-like_dom_sf"/>
</dbReference>